<evidence type="ECO:0000256" key="2">
    <source>
        <dbReference type="ARBA" id="ARBA00010961"/>
    </source>
</evidence>
<comment type="similarity">
    <text evidence="2 6">Belongs to the transposase mutator family.</text>
</comment>
<dbReference type="EMBL" id="UGXR01000001">
    <property type="protein sequence ID" value="SUH11589.1"/>
    <property type="molecule type" value="Genomic_DNA"/>
</dbReference>
<evidence type="ECO:0000256" key="5">
    <source>
        <dbReference type="ARBA" id="ARBA00023172"/>
    </source>
</evidence>
<reference evidence="7 8" key="1">
    <citation type="submission" date="2018-06" db="EMBL/GenBank/DDBJ databases">
        <authorList>
            <consortium name="Pathogen Informatics"/>
            <person name="Doyle S."/>
        </authorList>
    </citation>
    <scope>NUCLEOTIDE SEQUENCE [LARGE SCALE GENOMIC DNA]</scope>
    <source>
        <strain evidence="7 8">NCTC8256</strain>
    </source>
</reference>
<gene>
    <name evidence="7" type="ORF">NCTC8256_05639</name>
</gene>
<keyword evidence="5 6" id="KW-0233">DNA recombination</keyword>
<proteinExistence type="inferred from homology"/>
<protein>
    <recommendedName>
        <fullName evidence="6">Mutator family transposase</fullName>
    </recommendedName>
</protein>
<dbReference type="PANTHER" id="PTHR33217">
    <property type="entry name" value="TRANSPOSASE FOR INSERTION SEQUENCE ELEMENT IS1081"/>
    <property type="match status" value="1"/>
</dbReference>
<comment type="function">
    <text evidence="1 6">Required for the transposition of the insertion element.</text>
</comment>
<evidence type="ECO:0000256" key="1">
    <source>
        <dbReference type="ARBA" id="ARBA00002190"/>
    </source>
</evidence>
<dbReference type="Pfam" id="PF00872">
    <property type="entry name" value="Transposase_mut"/>
    <property type="match status" value="1"/>
</dbReference>
<evidence type="ECO:0000313" key="7">
    <source>
        <dbReference type="EMBL" id="SUH11589.1"/>
    </source>
</evidence>
<name>A0A379VY85_SALET</name>
<evidence type="ECO:0000256" key="3">
    <source>
        <dbReference type="ARBA" id="ARBA00022578"/>
    </source>
</evidence>
<dbReference type="Proteomes" id="UP000254346">
    <property type="component" value="Unassembled WGS sequence"/>
</dbReference>
<sequence>MWLSGNEGTKFWLSVLTELKKRGLQDILIACVDGLKGFPDAINSVFPKYPQISKSWHAHWENLNTLFSYPPDICKTIYHLHYKRSRIPEQRDPCRD</sequence>
<accession>A0A379VY85</accession>
<keyword evidence="4 6" id="KW-0238">DNA-binding</keyword>
<dbReference type="GO" id="GO:0003677">
    <property type="term" value="F:DNA binding"/>
    <property type="evidence" value="ECO:0007669"/>
    <property type="project" value="UniProtKB-UniRule"/>
</dbReference>
<keyword evidence="6" id="KW-0814">Transposable element</keyword>
<organism evidence="7 8">
    <name type="scientific">Salmonella enterica I</name>
    <dbReference type="NCBI Taxonomy" id="59201"/>
    <lineage>
        <taxon>Bacteria</taxon>
        <taxon>Pseudomonadati</taxon>
        <taxon>Pseudomonadota</taxon>
        <taxon>Gammaproteobacteria</taxon>
        <taxon>Enterobacterales</taxon>
        <taxon>Enterobacteriaceae</taxon>
        <taxon>Salmonella</taxon>
    </lineage>
</organism>
<keyword evidence="3 6" id="KW-0815">Transposition</keyword>
<evidence type="ECO:0000313" key="8">
    <source>
        <dbReference type="Proteomes" id="UP000254346"/>
    </source>
</evidence>
<dbReference type="PANTHER" id="PTHR33217:SF5">
    <property type="entry name" value="MUTATOR FAMILY TRANSPOSASE"/>
    <property type="match status" value="1"/>
</dbReference>
<evidence type="ECO:0000256" key="4">
    <source>
        <dbReference type="ARBA" id="ARBA00023125"/>
    </source>
</evidence>
<dbReference type="GO" id="GO:0006313">
    <property type="term" value="P:DNA transposition"/>
    <property type="evidence" value="ECO:0007669"/>
    <property type="project" value="UniProtKB-UniRule"/>
</dbReference>
<dbReference type="InterPro" id="IPR001207">
    <property type="entry name" value="Transposase_mutator"/>
</dbReference>
<dbReference type="GO" id="GO:0004803">
    <property type="term" value="F:transposase activity"/>
    <property type="evidence" value="ECO:0007669"/>
    <property type="project" value="UniProtKB-UniRule"/>
</dbReference>
<dbReference type="AlphaFoldDB" id="A0A379VY85"/>
<evidence type="ECO:0000256" key="6">
    <source>
        <dbReference type="RuleBase" id="RU365089"/>
    </source>
</evidence>